<evidence type="ECO:0000256" key="1">
    <source>
        <dbReference type="SAM" id="MobiDB-lite"/>
    </source>
</evidence>
<keyword evidence="3" id="KW-1185">Reference proteome</keyword>
<reference evidence="2 3" key="1">
    <citation type="submission" date="2017-11" db="EMBL/GenBank/DDBJ databases">
        <title>Comparative genomics of Botrytis spp.</title>
        <authorList>
            <person name="Valero-Jimenez C.A."/>
            <person name="Tapia P."/>
            <person name="Veloso J."/>
            <person name="Silva-Moreno E."/>
            <person name="Staats M."/>
            <person name="Valdes J.H."/>
            <person name="Van Kan J.A.L."/>
        </authorList>
    </citation>
    <scope>NUCLEOTIDE SEQUENCE [LARGE SCALE GENOMIC DNA]</scope>
    <source>
        <strain evidence="2 3">MUCL2830</strain>
    </source>
</reference>
<organism evidence="2 3">
    <name type="scientific">Botryotinia calthae</name>
    <dbReference type="NCBI Taxonomy" id="38488"/>
    <lineage>
        <taxon>Eukaryota</taxon>
        <taxon>Fungi</taxon>
        <taxon>Dikarya</taxon>
        <taxon>Ascomycota</taxon>
        <taxon>Pezizomycotina</taxon>
        <taxon>Leotiomycetes</taxon>
        <taxon>Helotiales</taxon>
        <taxon>Sclerotiniaceae</taxon>
        <taxon>Botryotinia</taxon>
    </lineage>
</organism>
<evidence type="ECO:0000313" key="3">
    <source>
        <dbReference type="Proteomes" id="UP000297299"/>
    </source>
</evidence>
<feature type="compositionally biased region" description="Polar residues" evidence="1">
    <location>
        <begin position="61"/>
        <end position="72"/>
    </location>
</feature>
<dbReference type="AlphaFoldDB" id="A0A4Y8CWP8"/>
<evidence type="ECO:0000313" key="2">
    <source>
        <dbReference type="EMBL" id="TEY47713.1"/>
    </source>
</evidence>
<proteinExistence type="predicted"/>
<sequence length="72" mass="7827">MLEVSSSTIELKDQESTAQVIPAIEILSEKNSIPRSTPEKINSSQTVKISNGDPSHVKIAHSSTQLNDLSEH</sequence>
<feature type="region of interest" description="Disordered" evidence="1">
    <location>
        <begin position="32"/>
        <end position="72"/>
    </location>
</feature>
<dbReference type="Proteomes" id="UP000297299">
    <property type="component" value="Unassembled WGS sequence"/>
</dbReference>
<dbReference type="EMBL" id="PHWZ01000300">
    <property type="protein sequence ID" value="TEY47713.1"/>
    <property type="molecule type" value="Genomic_DNA"/>
</dbReference>
<accession>A0A4Y8CWP8</accession>
<comment type="caution">
    <text evidence="2">The sequence shown here is derived from an EMBL/GenBank/DDBJ whole genome shotgun (WGS) entry which is preliminary data.</text>
</comment>
<gene>
    <name evidence="2" type="ORF">BOTCAL_0301g00030</name>
</gene>
<name>A0A4Y8CWP8_9HELO</name>
<feature type="compositionally biased region" description="Polar residues" evidence="1">
    <location>
        <begin position="32"/>
        <end position="53"/>
    </location>
</feature>
<protein>
    <submittedName>
        <fullName evidence="2">Uncharacterized protein</fullName>
    </submittedName>
</protein>